<dbReference type="EMBL" id="LAZR01046102">
    <property type="protein sequence ID" value="KKK97320.1"/>
    <property type="molecule type" value="Genomic_DNA"/>
</dbReference>
<evidence type="ECO:0000313" key="2">
    <source>
        <dbReference type="EMBL" id="KKK97320.1"/>
    </source>
</evidence>
<organism evidence="2">
    <name type="scientific">marine sediment metagenome</name>
    <dbReference type="NCBI Taxonomy" id="412755"/>
    <lineage>
        <taxon>unclassified sequences</taxon>
        <taxon>metagenomes</taxon>
        <taxon>ecological metagenomes</taxon>
    </lineage>
</organism>
<feature type="region of interest" description="Disordered" evidence="1">
    <location>
        <begin position="73"/>
        <end position="98"/>
    </location>
</feature>
<name>A0A0F9AGA5_9ZZZZ</name>
<reference evidence="2" key="1">
    <citation type="journal article" date="2015" name="Nature">
        <title>Complex archaea that bridge the gap between prokaryotes and eukaryotes.</title>
        <authorList>
            <person name="Spang A."/>
            <person name="Saw J.H."/>
            <person name="Jorgensen S.L."/>
            <person name="Zaremba-Niedzwiedzka K."/>
            <person name="Martijn J."/>
            <person name="Lind A.E."/>
            <person name="van Eijk R."/>
            <person name="Schleper C."/>
            <person name="Guy L."/>
            <person name="Ettema T.J."/>
        </authorList>
    </citation>
    <scope>NUCLEOTIDE SEQUENCE</scope>
</reference>
<dbReference type="AlphaFoldDB" id="A0A0F9AGA5"/>
<protein>
    <submittedName>
        <fullName evidence="2">Uncharacterized protein</fullName>
    </submittedName>
</protein>
<sequence>MEKDYLPIVAGEWIGNSLQVAAKHYLQVTEDDYAKALQNPVQYTAESARMGSQAEPAGETELAFCGGLRNEAAPCENTEPLNVGRTGPPRGLRGASAP</sequence>
<accession>A0A0F9AGA5</accession>
<evidence type="ECO:0000256" key="1">
    <source>
        <dbReference type="SAM" id="MobiDB-lite"/>
    </source>
</evidence>
<proteinExistence type="predicted"/>
<comment type="caution">
    <text evidence="2">The sequence shown here is derived from an EMBL/GenBank/DDBJ whole genome shotgun (WGS) entry which is preliminary data.</text>
</comment>
<gene>
    <name evidence="2" type="ORF">LCGC14_2653930</name>
</gene>